<dbReference type="Proteomes" id="UP001482620">
    <property type="component" value="Unassembled WGS sequence"/>
</dbReference>
<sequence length="108" mass="12925">MKKEMFCWHLVTVSHYRTKARKYCCTVCTSQFNKWRFHDGVLEEKAERVIICWSAEMRRILADLSGTRHMFAEQRRAVKSQEWLVGTSLFQQYLHFPTIPHASYMLAH</sequence>
<gene>
    <name evidence="1" type="ORF">ILYODFUR_024502</name>
</gene>
<dbReference type="EMBL" id="JAHRIQ010037664">
    <property type="protein sequence ID" value="MEQ2233705.1"/>
    <property type="molecule type" value="Genomic_DNA"/>
</dbReference>
<evidence type="ECO:0000313" key="2">
    <source>
        <dbReference type="Proteomes" id="UP001482620"/>
    </source>
</evidence>
<name>A0ABV0TMX2_9TELE</name>
<evidence type="ECO:0000313" key="1">
    <source>
        <dbReference type="EMBL" id="MEQ2233705.1"/>
    </source>
</evidence>
<accession>A0ABV0TMX2</accession>
<comment type="caution">
    <text evidence="1">The sequence shown here is derived from an EMBL/GenBank/DDBJ whole genome shotgun (WGS) entry which is preliminary data.</text>
</comment>
<protein>
    <submittedName>
        <fullName evidence="1">Uncharacterized protein</fullName>
    </submittedName>
</protein>
<reference evidence="1 2" key="1">
    <citation type="submission" date="2021-06" db="EMBL/GenBank/DDBJ databases">
        <authorList>
            <person name="Palmer J.M."/>
        </authorList>
    </citation>
    <scope>NUCLEOTIDE SEQUENCE [LARGE SCALE GENOMIC DNA]</scope>
    <source>
        <strain evidence="2">if_2019</strain>
        <tissue evidence="1">Muscle</tissue>
    </source>
</reference>
<organism evidence="1 2">
    <name type="scientific">Ilyodon furcidens</name>
    <name type="common">goldbreast splitfin</name>
    <dbReference type="NCBI Taxonomy" id="33524"/>
    <lineage>
        <taxon>Eukaryota</taxon>
        <taxon>Metazoa</taxon>
        <taxon>Chordata</taxon>
        <taxon>Craniata</taxon>
        <taxon>Vertebrata</taxon>
        <taxon>Euteleostomi</taxon>
        <taxon>Actinopterygii</taxon>
        <taxon>Neopterygii</taxon>
        <taxon>Teleostei</taxon>
        <taxon>Neoteleostei</taxon>
        <taxon>Acanthomorphata</taxon>
        <taxon>Ovalentaria</taxon>
        <taxon>Atherinomorphae</taxon>
        <taxon>Cyprinodontiformes</taxon>
        <taxon>Goodeidae</taxon>
        <taxon>Ilyodon</taxon>
    </lineage>
</organism>
<keyword evidence="2" id="KW-1185">Reference proteome</keyword>
<proteinExistence type="predicted"/>